<dbReference type="AlphaFoldDB" id="A0A397IKU6"/>
<dbReference type="EMBL" id="PQFF01000208">
    <property type="protein sequence ID" value="RHZ74376.1"/>
    <property type="molecule type" value="Genomic_DNA"/>
</dbReference>
<accession>A0A397IKU6</accession>
<evidence type="ECO:0000256" key="1">
    <source>
        <dbReference type="SAM" id="MobiDB-lite"/>
    </source>
</evidence>
<feature type="compositionally biased region" description="Polar residues" evidence="1">
    <location>
        <begin position="44"/>
        <end position="57"/>
    </location>
</feature>
<organism evidence="2 3">
    <name type="scientific">Diversispora epigaea</name>
    <dbReference type="NCBI Taxonomy" id="1348612"/>
    <lineage>
        <taxon>Eukaryota</taxon>
        <taxon>Fungi</taxon>
        <taxon>Fungi incertae sedis</taxon>
        <taxon>Mucoromycota</taxon>
        <taxon>Glomeromycotina</taxon>
        <taxon>Glomeromycetes</taxon>
        <taxon>Diversisporales</taxon>
        <taxon>Diversisporaceae</taxon>
        <taxon>Diversispora</taxon>
    </lineage>
</organism>
<dbReference type="Proteomes" id="UP000266861">
    <property type="component" value="Unassembled WGS sequence"/>
</dbReference>
<proteinExistence type="predicted"/>
<evidence type="ECO:0000313" key="3">
    <source>
        <dbReference type="Proteomes" id="UP000266861"/>
    </source>
</evidence>
<sequence length="57" mass="6699">MINENNKFSEIVNIFDDSNLEFSDNSKDDNEDKFLDEEDKSLSKTKINIPSNSKWKQ</sequence>
<keyword evidence="3" id="KW-1185">Reference proteome</keyword>
<gene>
    <name evidence="2" type="ORF">Glove_225g6</name>
</gene>
<reference evidence="2 3" key="1">
    <citation type="submission" date="2018-08" db="EMBL/GenBank/DDBJ databases">
        <title>Genome and evolution of the arbuscular mycorrhizal fungus Diversispora epigaea (formerly Glomus versiforme) and its bacterial endosymbionts.</title>
        <authorList>
            <person name="Sun X."/>
            <person name="Fei Z."/>
            <person name="Harrison M."/>
        </authorList>
    </citation>
    <scope>NUCLEOTIDE SEQUENCE [LARGE SCALE GENOMIC DNA]</scope>
    <source>
        <strain evidence="2 3">IT104</strain>
    </source>
</reference>
<comment type="caution">
    <text evidence="2">The sequence shown here is derived from an EMBL/GenBank/DDBJ whole genome shotgun (WGS) entry which is preliminary data.</text>
</comment>
<protein>
    <submittedName>
        <fullName evidence="2">Uncharacterized protein</fullName>
    </submittedName>
</protein>
<name>A0A397IKU6_9GLOM</name>
<evidence type="ECO:0000313" key="2">
    <source>
        <dbReference type="EMBL" id="RHZ74376.1"/>
    </source>
</evidence>
<feature type="region of interest" description="Disordered" evidence="1">
    <location>
        <begin position="21"/>
        <end position="57"/>
    </location>
</feature>
<feature type="compositionally biased region" description="Basic and acidic residues" evidence="1">
    <location>
        <begin position="24"/>
        <end position="33"/>
    </location>
</feature>